<dbReference type="KEGG" id="parb:CJU94_39440"/>
<evidence type="ECO:0000313" key="13">
    <source>
        <dbReference type="EMBL" id="ASW03629.1"/>
    </source>
</evidence>
<dbReference type="Proteomes" id="UP000215158">
    <property type="component" value="Chromosome 2"/>
</dbReference>
<evidence type="ECO:0000313" key="17">
    <source>
        <dbReference type="EMBL" id="ASW04221.1"/>
    </source>
</evidence>
<evidence type="ECO:0000313" key="6">
    <source>
        <dbReference type="EMBL" id="ASW00565.1"/>
    </source>
</evidence>
<dbReference type="Proteomes" id="UP000215158">
    <property type="component" value="Plasmid pBN3"/>
</dbReference>
<dbReference type="KEGG" id="parb:CJU94_30915"/>
<evidence type="ECO:0000313" key="9">
    <source>
        <dbReference type="EMBL" id="ASW02476.1"/>
    </source>
</evidence>
<dbReference type="KEGG" id="parb:CJU94_16685"/>
<dbReference type="EMBL" id="CP022992">
    <property type="protein sequence ID" value="ASW03629.1"/>
    <property type="molecule type" value="Genomic_DNA"/>
</dbReference>
<dbReference type="KEGG" id="parb:CJU94_24375"/>
<geneLocation type="plasmid" evidence="11 18">
    <name>pBN1</name>
</geneLocation>
<dbReference type="EMBL" id="CP022993">
    <property type="protein sequence ID" value="ASW04221.1"/>
    <property type="molecule type" value="Genomic_DNA"/>
</dbReference>
<geneLocation type="plasmid" evidence="16 18">
    <name>pBN3</name>
</geneLocation>
<dbReference type="KEGG" id="parb:CJU94_33770"/>
<organism evidence="10 18">
    <name type="scientific">Paraburkholderia aromaticivorans</name>
    <dbReference type="NCBI Taxonomy" id="2026199"/>
    <lineage>
        <taxon>Bacteria</taxon>
        <taxon>Pseudomonadati</taxon>
        <taxon>Pseudomonadota</taxon>
        <taxon>Betaproteobacteria</taxon>
        <taxon>Burkholderiales</taxon>
        <taxon>Burkholderiaceae</taxon>
        <taxon>Paraburkholderia</taxon>
    </lineage>
</organism>
<dbReference type="EMBL" id="CP022990">
    <property type="protein sequence ID" value="ASW00565.1"/>
    <property type="molecule type" value="Genomic_DNA"/>
</dbReference>
<dbReference type="EMBL" id="CP022989">
    <property type="protein sequence ID" value="ASV99634.1"/>
    <property type="molecule type" value="Genomic_DNA"/>
</dbReference>
<evidence type="ECO:0000313" key="2">
    <source>
        <dbReference type="EMBL" id="ASV97137.1"/>
    </source>
</evidence>
<dbReference type="KEGG" id="parb:CJU94_00210"/>
<dbReference type="EMBL" id="CP022993">
    <property type="protein sequence ID" value="ASW04172.1"/>
    <property type="molecule type" value="Genomic_DNA"/>
</dbReference>
<dbReference type="EMBL" id="CP022991">
    <property type="protein sequence ID" value="ASW03186.1"/>
    <property type="molecule type" value="Genomic_DNA"/>
</dbReference>
<dbReference type="EMBL" id="CP022990">
    <property type="protein sequence ID" value="ASW02476.1"/>
    <property type="molecule type" value="Genomic_DNA"/>
</dbReference>
<evidence type="ECO:0000313" key="16">
    <source>
        <dbReference type="EMBL" id="ASW04172.1"/>
    </source>
</evidence>
<evidence type="ECO:0000313" key="18">
    <source>
        <dbReference type="Proteomes" id="UP000215158"/>
    </source>
</evidence>
<evidence type="ECO:0000313" key="1">
    <source>
        <dbReference type="EMBL" id="ASV96738.1"/>
    </source>
</evidence>
<evidence type="ECO:0000313" key="7">
    <source>
        <dbReference type="EMBL" id="ASW01015.1"/>
    </source>
</evidence>
<dbReference type="Proteomes" id="UP000215158">
    <property type="component" value="Chromosome 1"/>
</dbReference>
<proteinExistence type="predicted"/>
<sequence>MVSKRAGISKDAIVTSDPHALERYVPDLQNWPASWRFEDEDIPFGQALVKVFTPFLQHLLTHGYARKTLHRHRDHLWMLGGHLIEVRHVDPDLAAMDARTLLLNEIHEFGGPLSRHLSEHEQNAFDATCKKLYRFLCPS</sequence>
<dbReference type="KEGG" id="parb:CJU94_22635"/>
<dbReference type="KEGG" id="parb:CJU94_30930"/>
<evidence type="ECO:0000313" key="11">
    <source>
        <dbReference type="EMBL" id="ASW03186.1"/>
    </source>
</evidence>
<dbReference type="AlphaFoldDB" id="A0A248VTW4"/>
<dbReference type="Proteomes" id="UP000215158">
    <property type="component" value="Plasmid pBN1"/>
</dbReference>
<dbReference type="EMBL" id="CP022989">
    <property type="protein sequence ID" value="ASV97137.1"/>
    <property type="molecule type" value="Genomic_DNA"/>
</dbReference>
<dbReference type="EMBL" id="CP022992">
    <property type="protein sequence ID" value="ASW03641.1"/>
    <property type="molecule type" value="Genomic_DNA"/>
</dbReference>
<evidence type="ECO:0000313" key="4">
    <source>
        <dbReference type="EMBL" id="ASV98853.1"/>
    </source>
</evidence>
<evidence type="ECO:0000313" key="12">
    <source>
        <dbReference type="EMBL" id="ASW03227.1"/>
    </source>
</evidence>
<dbReference type="KEGG" id="parb:CJU94_34010"/>
<evidence type="ECO:0000313" key="3">
    <source>
        <dbReference type="EMBL" id="ASV97610.1"/>
    </source>
</evidence>
<evidence type="ECO:0000313" key="8">
    <source>
        <dbReference type="EMBL" id="ASW01324.1"/>
    </source>
</evidence>
<dbReference type="EMBL" id="CP022989">
    <property type="protein sequence ID" value="ASV96738.1"/>
    <property type="molecule type" value="Genomic_DNA"/>
</dbReference>
<evidence type="ECO:0000313" key="10">
    <source>
        <dbReference type="EMBL" id="ASW02479.1"/>
    </source>
</evidence>
<dbReference type="EMBL" id="CP022990">
    <property type="protein sequence ID" value="ASW02479.1"/>
    <property type="molecule type" value="Genomic_DNA"/>
</dbReference>
<dbReference type="EMBL" id="CP022989">
    <property type="protein sequence ID" value="ASV98853.1"/>
    <property type="molecule type" value="Genomic_DNA"/>
</dbReference>
<dbReference type="EMBL" id="CP022989">
    <property type="protein sequence ID" value="ASV97610.1"/>
    <property type="molecule type" value="Genomic_DNA"/>
</dbReference>
<reference evidence="10 18" key="1">
    <citation type="submission" date="2017-08" db="EMBL/GenBank/DDBJ databases">
        <title>Identification and genetic characteristics of simultaneous BTEX- and naphthalene-degrading Paraburkholderia sp. BN5 isolated from petroleum-contaminated soil.</title>
        <authorList>
            <person name="Lee Y."/>
            <person name="Jeon C.O."/>
        </authorList>
    </citation>
    <scope>NUCLEOTIDE SEQUENCE [LARGE SCALE GENOMIC DNA]</scope>
    <source>
        <strain evidence="10 18">BN5</strain>
        <plasmid evidence="11 18">pBN1</plasmid>
        <plasmid evidence="13 18">pBN2</plasmid>
        <plasmid evidence="16 18">pBN3</plasmid>
    </source>
</reference>
<keyword evidence="18" id="KW-1185">Reference proteome</keyword>
<dbReference type="KEGG" id="parb:CJU94_02520"/>
<dbReference type="KEGG" id="parb:CJU94_36160"/>
<dbReference type="EMBL" id="CP022990">
    <property type="protein sequence ID" value="ASW01015.1"/>
    <property type="molecule type" value="Genomic_DNA"/>
</dbReference>
<dbReference type="KEGG" id="parb:CJU94_12175"/>
<dbReference type="EMBL" id="CP022992">
    <property type="protein sequence ID" value="ASW03980.1"/>
    <property type="molecule type" value="Genomic_DNA"/>
</dbReference>
<gene>
    <name evidence="1" type="ORF">CJU94_00210</name>
    <name evidence="2" type="ORF">CJU94_02520</name>
    <name evidence="3" type="ORF">CJU94_05185</name>
    <name evidence="4" type="ORF">CJU94_12175</name>
    <name evidence="5" type="ORF">CJU94_16685</name>
    <name evidence="6" type="ORF">CJU94_20060</name>
    <name evidence="7" type="ORF">CJU94_22635</name>
    <name evidence="8" type="ORF">CJU94_24375</name>
    <name evidence="9" type="ORF">CJU94_30915</name>
    <name evidence="10" type="ORF">CJU94_30930</name>
    <name evidence="11" type="ORF">CJU94_33770</name>
    <name evidence="12" type="ORF">CJU94_34010</name>
    <name evidence="13" type="ORF">CJU94_36095</name>
    <name evidence="14" type="ORF">CJU94_36160</name>
    <name evidence="15" type="ORF">CJU94_38190</name>
    <name evidence="16" type="ORF">CJU94_39110</name>
    <name evidence="17" type="ORF">CJU94_39440</name>
</gene>
<evidence type="ECO:0000313" key="14">
    <source>
        <dbReference type="EMBL" id="ASW03641.1"/>
    </source>
</evidence>
<dbReference type="KEGG" id="parb:CJU94_38190"/>
<dbReference type="KEGG" id="parb:CJU94_05185"/>
<keyword evidence="11" id="KW-0614">Plasmid</keyword>
<name>A0A248VTW4_9BURK</name>
<dbReference type="EMBL" id="CP022990">
    <property type="protein sequence ID" value="ASW01324.1"/>
    <property type="molecule type" value="Genomic_DNA"/>
</dbReference>
<evidence type="ECO:0000313" key="5">
    <source>
        <dbReference type="EMBL" id="ASV99634.1"/>
    </source>
</evidence>
<accession>A0A248VTW4</accession>
<dbReference type="KEGG" id="parb:CJU94_36095"/>
<evidence type="ECO:0000313" key="15">
    <source>
        <dbReference type="EMBL" id="ASW03980.1"/>
    </source>
</evidence>
<dbReference type="RefSeq" id="WP_095417045.1">
    <property type="nucleotide sequence ID" value="NZ_CP022989.1"/>
</dbReference>
<dbReference type="Proteomes" id="UP000215158">
    <property type="component" value="Plasmid pBN2"/>
</dbReference>
<protein>
    <submittedName>
        <fullName evidence="10">Uncharacterized protein</fullName>
    </submittedName>
</protein>
<dbReference type="OrthoDB" id="5405511at2"/>
<dbReference type="EMBL" id="CP022991">
    <property type="protein sequence ID" value="ASW03227.1"/>
    <property type="molecule type" value="Genomic_DNA"/>
</dbReference>
<dbReference type="KEGG" id="parb:CJU94_39110"/>
<dbReference type="KEGG" id="parb:CJU94_20060"/>
<geneLocation type="plasmid" evidence="13 18">
    <name>pBN2</name>
</geneLocation>